<dbReference type="AlphaFoldDB" id="A0A0B1TG98"/>
<dbReference type="EMBL" id="KN550177">
    <property type="protein sequence ID" value="KHJ94857.1"/>
    <property type="molecule type" value="Genomic_DNA"/>
</dbReference>
<dbReference type="OrthoDB" id="413313at2759"/>
<sequence>MENLCKWPMLPDMSMDSLSSIIRPRNIRCETTMEPFAFLDEYGVLQLSPSIMGSDPLNETNIKCSYRPLRARGIEGYVLGEATTVIFDLCSPSATTEIINEPLHINRSNSINRRKYTTTSLLCSAIGTQHR</sequence>
<name>A0A0B1TG98_OESDE</name>
<organism evidence="1 2">
    <name type="scientific">Oesophagostomum dentatum</name>
    <name type="common">Nodular worm</name>
    <dbReference type="NCBI Taxonomy" id="61180"/>
    <lineage>
        <taxon>Eukaryota</taxon>
        <taxon>Metazoa</taxon>
        <taxon>Ecdysozoa</taxon>
        <taxon>Nematoda</taxon>
        <taxon>Chromadorea</taxon>
        <taxon>Rhabditida</taxon>
        <taxon>Rhabditina</taxon>
        <taxon>Rhabditomorpha</taxon>
        <taxon>Strongyloidea</taxon>
        <taxon>Strongylidae</taxon>
        <taxon>Oesophagostomum</taxon>
    </lineage>
</organism>
<reference evidence="1 2" key="1">
    <citation type="submission" date="2014-03" db="EMBL/GenBank/DDBJ databases">
        <title>Draft genome of the hookworm Oesophagostomum dentatum.</title>
        <authorList>
            <person name="Mitreva M."/>
        </authorList>
    </citation>
    <scope>NUCLEOTIDE SEQUENCE [LARGE SCALE GENOMIC DNA]</scope>
    <source>
        <strain evidence="1 2">OD-Hann</strain>
    </source>
</reference>
<dbReference type="Proteomes" id="UP000053660">
    <property type="component" value="Unassembled WGS sequence"/>
</dbReference>
<keyword evidence="2" id="KW-1185">Reference proteome</keyword>
<accession>A0A0B1TG98</accession>
<evidence type="ECO:0000313" key="2">
    <source>
        <dbReference type="Proteomes" id="UP000053660"/>
    </source>
</evidence>
<protein>
    <submittedName>
        <fullName evidence="1">Uncharacterized protein</fullName>
    </submittedName>
</protein>
<gene>
    <name evidence="1" type="ORF">OESDEN_05208</name>
</gene>
<proteinExistence type="predicted"/>
<evidence type="ECO:0000313" key="1">
    <source>
        <dbReference type="EMBL" id="KHJ94857.1"/>
    </source>
</evidence>